<evidence type="ECO:0000313" key="4">
    <source>
        <dbReference type="EMBL" id="MBS7824679.1"/>
    </source>
</evidence>
<dbReference type="InterPro" id="IPR001647">
    <property type="entry name" value="HTH_TetR"/>
</dbReference>
<name>A0AB35BY63_9GAMM</name>
<dbReference type="PRINTS" id="PR00455">
    <property type="entry name" value="HTHTETR"/>
</dbReference>
<evidence type="ECO:0000256" key="1">
    <source>
        <dbReference type="ARBA" id="ARBA00023125"/>
    </source>
</evidence>
<gene>
    <name evidence="4" type="ORF">J7561_05600</name>
</gene>
<dbReference type="EMBL" id="JAGIBU010000004">
    <property type="protein sequence ID" value="MBS7824679.1"/>
    <property type="molecule type" value="Genomic_DNA"/>
</dbReference>
<dbReference type="Proteomes" id="UP000680020">
    <property type="component" value="Unassembled WGS sequence"/>
</dbReference>
<protein>
    <submittedName>
        <fullName evidence="4">TetR/AcrR family transcriptional regulator</fullName>
    </submittedName>
</protein>
<evidence type="ECO:0000313" key="5">
    <source>
        <dbReference type="Proteomes" id="UP000680020"/>
    </source>
</evidence>
<dbReference type="RefSeq" id="WP_213403849.1">
    <property type="nucleotide sequence ID" value="NZ_JAGIBT010000003.1"/>
</dbReference>
<dbReference type="PANTHER" id="PTHR43479">
    <property type="entry name" value="ACREF/ENVCD OPERON REPRESSOR-RELATED"/>
    <property type="match status" value="1"/>
</dbReference>
<dbReference type="Gene3D" id="1.10.357.10">
    <property type="entry name" value="Tetracycline Repressor, domain 2"/>
    <property type="match status" value="1"/>
</dbReference>
<keyword evidence="1 2" id="KW-0238">DNA-binding</keyword>
<evidence type="ECO:0000256" key="2">
    <source>
        <dbReference type="PROSITE-ProRule" id="PRU00335"/>
    </source>
</evidence>
<dbReference type="PANTHER" id="PTHR43479:SF11">
    <property type="entry name" value="ACREF_ENVCD OPERON REPRESSOR-RELATED"/>
    <property type="match status" value="1"/>
</dbReference>
<dbReference type="GO" id="GO:0003677">
    <property type="term" value="F:DNA binding"/>
    <property type="evidence" value="ECO:0007669"/>
    <property type="project" value="UniProtKB-UniRule"/>
</dbReference>
<comment type="caution">
    <text evidence="4">The sequence shown here is derived from an EMBL/GenBank/DDBJ whole genome shotgun (WGS) entry which is preliminary data.</text>
</comment>
<proteinExistence type="predicted"/>
<dbReference type="AlphaFoldDB" id="A0AB35BY63"/>
<accession>A0AB35BY63</accession>
<dbReference type="SUPFAM" id="SSF46689">
    <property type="entry name" value="Homeodomain-like"/>
    <property type="match status" value="1"/>
</dbReference>
<feature type="DNA-binding region" description="H-T-H motif" evidence="2">
    <location>
        <begin position="23"/>
        <end position="42"/>
    </location>
</feature>
<reference evidence="4" key="1">
    <citation type="submission" date="2021-03" db="EMBL/GenBank/DDBJ databases">
        <title>Identification and antibiotic profiling of Wohlfahrtiimonas chitiniclastica, an underestimated human pathogen.</title>
        <authorList>
            <person name="Kopf A."/>
            <person name="Bunk B."/>
            <person name="Coldewey S."/>
            <person name="Gunzer F."/>
            <person name="Riedel T."/>
            <person name="Schroettner P."/>
        </authorList>
    </citation>
    <scope>NUCLEOTIDE SEQUENCE</scope>
    <source>
        <strain evidence="4">DSM 100917</strain>
    </source>
</reference>
<dbReference type="Gene3D" id="1.10.10.60">
    <property type="entry name" value="Homeodomain-like"/>
    <property type="match status" value="1"/>
</dbReference>
<dbReference type="InterPro" id="IPR050624">
    <property type="entry name" value="HTH-type_Tx_Regulator"/>
</dbReference>
<organism evidence="4 5">
    <name type="scientific">Wohlfahrtiimonas chitiniclastica</name>
    <dbReference type="NCBI Taxonomy" id="400946"/>
    <lineage>
        <taxon>Bacteria</taxon>
        <taxon>Pseudomonadati</taxon>
        <taxon>Pseudomonadota</taxon>
        <taxon>Gammaproteobacteria</taxon>
        <taxon>Cardiobacteriales</taxon>
        <taxon>Ignatzschineriaceae</taxon>
        <taxon>Wohlfahrtiimonas</taxon>
    </lineage>
</organism>
<dbReference type="Pfam" id="PF00440">
    <property type="entry name" value="TetR_N"/>
    <property type="match status" value="1"/>
</dbReference>
<dbReference type="InterPro" id="IPR009057">
    <property type="entry name" value="Homeodomain-like_sf"/>
</dbReference>
<feature type="domain" description="HTH tetR-type" evidence="3">
    <location>
        <begin position="1"/>
        <end position="60"/>
    </location>
</feature>
<sequence length="188" mass="21301">MTAAKLQEVALMRFATQGFEGTSMNELAEDVGIKKSSIYAHFSSKDELFLSLLPILIESELDYVQAVMAQNGAIKPALYAYLESISIRFESSYHVRFWLRNLYAPPVHLRDEVIGHMQCFMDELEVIIHAAIESSTWHTNASVSTALITANYMAMVDGLQTELLFGGVERYQKRLAATWQWFELALRA</sequence>
<evidence type="ECO:0000259" key="3">
    <source>
        <dbReference type="PROSITE" id="PS50977"/>
    </source>
</evidence>
<dbReference type="PROSITE" id="PS50977">
    <property type="entry name" value="HTH_TETR_2"/>
    <property type="match status" value="1"/>
</dbReference>